<dbReference type="VEuPathDB" id="FungiDB:HpaG808797"/>
<dbReference type="EMBL" id="AB922197">
    <property type="protein sequence ID" value="BAP68772.1"/>
    <property type="molecule type" value="mRNA"/>
</dbReference>
<keyword evidence="5" id="KW-1185">Reference proteome</keyword>
<feature type="coiled-coil region" evidence="1">
    <location>
        <begin position="129"/>
        <end position="158"/>
    </location>
</feature>
<evidence type="ECO:0000313" key="4">
    <source>
        <dbReference type="EnsemblProtists" id="HpaP808797"/>
    </source>
</evidence>
<keyword evidence="2" id="KW-0732">Signal</keyword>
<dbReference type="Proteomes" id="UP000011713">
    <property type="component" value="Unassembled WGS sequence"/>
</dbReference>
<reference evidence="3" key="2">
    <citation type="journal article" date="2014" name="PLoS Pathog.">
        <title>Expression profiling during arabidopsis/downy mildew interaction reveals a highly-expressed effector that attenuates responses to salicylic acid.</title>
        <authorList>
            <person name="Asai S."/>
            <person name="Rallapalli G."/>
            <person name="Piquerez S.J.M."/>
            <person name="Caillaud M.C."/>
            <person name="Furzer O.J."/>
            <person name="Ishaque N."/>
            <person name="Wirthmueller L."/>
            <person name="Fabro G."/>
            <person name="Shirasu K."/>
            <person name="Jones J.D.G."/>
        </authorList>
    </citation>
    <scope>NUCLEOTIDE SEQUENCE</scope>
    <source>
        <strain evidence="3">Emoy2</strain>
    </source>
</reference>
<reference evidence="5" key="1">
    <citation type="journal article" date="2010" name="Science">
        <title>Signatures of adaptation to obligate biotrophy in the Hyaloperonospora arabidopsidis genome.</title>
        <authorList>
            <person name="Baxter L."/>
            <person name="Tripathy S."/>
            <person name="Ishaque N."/>
            <person name="Boot N."/>
            <person name="Cabral A."/>
            <person name="Kemen E."/>
            <person name="Thines M."/>
            <person name="Ah-Fong A."/>
            <person name="Anderson R."/>
            <person name="Badejoko W."/>
            <person name="Bittner-Eddy P."/>
            <person name="Boore J.L."/>
            <person name="Chibucos M.C."/>
            <person name="Coates M."/>
            <person name="Dehal P."/>
            <person name="Delehaunty K."/>
            <person name="Dong S."/>
            <person name="Downton P."/>
            <person name="Dumas B."/>
            <person name="Fabro G."/>
            <person name="Fronick C."/>
            <person name="Fuerstenberg S.I."/>
            <person name="Fulton L."/>
            <person name="Gaulin E."/>
            <person name="Govers F."/>
            <person name="Hughes L."/>
            <person name="Humphray S."/>
            <person name="Jiang R.H."/>
            <person name="Judelson H."/>
            <person name="Kamoun S."/>
            <person name="Kyung K."/>
            <person name="Meijer H."/>
            <person name="Minx P."/>
            <person name="Morris P."/>
            <person name="Nelson J."/>
            <person name="Phuntumart V."/>
            <person name="Qutob D."/>
            <person name="Rehmany A."/>
            <person name="Rougon-Cardoso A."/>
            <person name="Ryden P."/>
            <person name="Torto-Alalibo T."/>
            <person name="Studholme D."/>
            <person name="Wang Y."/>
            <person name="Win J."/>
            <person name="Wood J."/>
            <person name="Clifton S.W."/>
            <person name="Rogers J."/>
            <person name="Van den Ackerveken G."/>
            <person name="Jones J.D."/>
            <person name="McDowell J.M."/>
            <person name="Beynon J."/>
            <person name="Tyler B.M."/>
        </authorList>
    </citation>
    <scope>NUCLEOTIDE SEQUENCE [LARGE SCALE GENOMIC DNA]</scope>
    <source>
        <strain evidence="5">Emoy2</strain>
    </source>
</reference>
<dbReference type="InParanoid" id="M4BQV8"/>
<dbReference type="EnsemblProtists" id="HpaT808797">
    <property type="protein sequence ID" value="HpaP808797"/>
    <property type="gene ID" value="HpaG808797"/>
</dbReference>
<evidence type="ECO:0000256" key="1">
    <source>
        <dbReference type="SAM" id="Coils"/>
    </source>
</evidence>
<dbReference type="HOGENOM" id="CLU_878391_0_0_1"/>
<feature type="signal peptide" evidence="2">
    <location>
        <begin position="1"/>
        <end position="20"/>
    </location>
</feature>
<keyword evidence="1" id="KW-0175">Coiled coil</keyword>
<evidence type="ECO:0000313" key="5">
    <source>
        <dbReference type="Proteomes" id="UP000011713"/>
    </source>
</evidence>
<gene>
    <name evidence="3" type="primary">HaRxL31</name>
</gene>
<organism evidence="4 5">
    <name type="scientific">Hyaloperonospora arabidopsidis (strain Emoy2)</name>
    <name type="common">Downy mildew agent</name>
    <name type="synonym">Peronospora arabidopsidis</name>
    <dbReference type="NCBI Taxonomy" id="559515"/>
    <lineage>
        <taxon>Eukaryota</taxon>
        <taxon>Sar</taxon>
        <taxon>Stramenopiles</taxon>
        <taxon>Oomycota</taxon>
        <taxon>Peronosporomycetes</taxon>
        <taxon>Peronosporales</taxon>
        <taxon>Peronosporaceae</taxon>
        <taxon>Hyaloperonospora</taxon>
    </lineage>
</organism>
<name>M4BQV8_HYAAE</name>
<sequence length="370" mass="42542">MIKRFLLFVLLLSPVAVGDALLALTASTLPDGTTSDQDQTIESKVRDERALHASRDTTAAAGEERALMMLPVVEENFKSGLEKSWIARIAKKLTVWRKVESVPSKEKAAQMKKNKKYWERTATARAEMVEGATRRVEAAKTEEEKEEQIKMKALWEKNWDHKQWVMDTWRARHGDLDDTKVAERNDLEADLREAEKYLEKAQDTRTKGQAAWSKKKAAGRIRHPKSGTKSVLKEFLKFRRKMEKIRAWEKKDAALEKEVDVWKKDVKASKYALAKAEIALYLPDFEAAEKENFGLIEYQDLLRLDPKIIKDLDGVTHENLFAFEPDYRRYLYFTGYHGAPGRLLIWLEELFTPKKTRADVVDTAVGQPSG</sequence>
<protein>
    <submittedName>
        <fullName evidence="3">RxLR effector candidate protein</fullName>
    </submittedName>
</protein>
<evidence type="ECO:0000313" key="3">
    <source>
        <dbReference type="EMBL" id="BAP68772.1"/>
    </source>
</evidence>
<dbReference type="AlphaFoldDB" id="M4BQV8"/>
<reference evidence="4" key="3">
    <citation type="submission" date="2015-06" db="UniProtKB">
        <authorList>
            <consortium name="EnsemblProtists"/>
        </authorList>
    </citation>
    <scope>IDENTIFICATION</scope>
    <source>
        <strain evidence="4">Emoy2</strain>
    </source>
</reference>
<evidence type="ECO:0000256" key="2">
    <source>
        <dbReference type="SAM" id="SignalP"/>
    </source>
</evidence>
<accession>M4BQV8</accession>
<proteinExistence type="evidence at transcript level"/>
<feature type="chain" id="PRO_5009704544" evidence="2">
    <location>
        <begin position="21"/>
        <end position="370"/>
    </location>
</feature>
<dbReference type="EMBL" id="JH598593">
    <property type="status" value="NOT_ANNOTATED_CDS"/>
    <property type="molecule type" value="Genomic_DNA"/>
</dbReference>